<accession>M5E8H9</accession>
<evidence type="ECO:0000313" key="7">
    <source>
        <dbReference type="EMBL" id="SHO78952.1"/>
    </source>
</evidence>
<feature type="transmembrane region" description="Helical" evidence="6">
    <location>
        <begin position="143"/>
        <end position="166"/>
    </location>
</feature>
<feature type="transmembrane region" description="Helical" evidence="6">
    <location>
        <begin position="178"/>
        <end position="198"/>
    </location>
</feature>
<feature type="transmembrane region" description="Helical" evidence="6">
    <location>
        <begin position="406"/>
        <end position="424"/>
    </location>
</feature>
<dbReference type="SUPFAM" id="SSF103473">
    <property type="entry name" value="MFS general substrate transporter"/>
    <property type="match status" value="1"/>
</dbReference>
<dbReference type="InterPro" id="IPR020846">
    <property type="entry name" value="MFS_dom"/>
</dbReference>
<dbReference type="PROSITE" id="PS50850">
    <property type="entry name" value="MFS"/>
    <property type="match status" value="1"/>
</dbReference>
<feature type="transmembrane region" description="Helical" evidence="6">
    <location>
        <begin position="205"/>
        <end position="226"/>
    </location>
</feature>
<dbReference type="OrthoDB" id="2241241at2759"/>
<feature type="transmembrane region" description="Helical" evidence="6">
    <location>
        <begin position="238"/>
        <end position="259"/>
    </location>
</feature>
<evidence type="ECO:0000256" key="5">
    <source>
        <dbReference type="SAM" id="MobiDB-lite"/>
    </source>
</evidence>
<feature type="transmembrane region" description="Helical" evidence="6">
    <location>
        <begin position="492"/>
        <end position="515"/>
    </location>
</feature>
<evidence type="ECO:0000313" key="8">
    <source>
        <dbReference type="Proteomes" id="UP000186303"/>
    </source>
</evidence>
<dbReference type="InterPro" id="IPR036259">
    <property type="entry name" value="MFS_trans_sf"/>
</dbReference>
<feature type="transmembrane region" description="Helical" evidence="6">
    <location>
        <begin position="464"/>
        <end position="485"/>
    </location>
</feature>
<feature type="transmembrane region" description="Helical" evidence="6">
    <location>
        <begin position="286"/>
        <end position="310"/>
    </location>
</feature>
<dbReference type="RefSeq" id="XP_018740223.1">
    <property type="nucleotide sequence ID" value="XM_018883467.1"/>
</dbReference>
<dbReference type="HOGENOM" id="CLU_012970_2_2_1"/>
<protein>
    <submittedName>
        <fullName evidence="7">Similar to S.cerevisiae protein ARN1 (ARN family transporter for siderophore-iron chelates)</fullName>
    </submittedName>
</protein>
<keyword evidence="4 6" id="KW-0472">Membrane</keyword>
<evidence type="ECO:0000256" key="6">
    <source>
        <dbReference type="SAM" id="Phobius"/>
    </source>
</evidence>
<dbReference type="KEGG" id="msym:MSY001_1654"/>
<keyword evidence="2 6" id="KW-0812">Transmembrane</keyword>
<dbReference type="VEuPathDB" id="FungiDB:MSYG_3301"/>
<dbReference type="Pfam" id="PF07690">
    <property type="entry name" value="MFS_1"/>
    <property type="match status" value="1"/>
</dbReference>
<evidence type="ECO:0000256" key="2">
    <source>
        <dbReference type="ARBA" id="ARBA00022692"/>
    </source>
</evidence>
<evidence type="ECO:0000256" key="1">
    <source>
        <dbReference type="ARBA" id="ARBA00004141"/>
    </source>
</evidence>
<comment type="subcellular location">
    <subcellularLocation>
        <location evidence="1">Membrane</location>
        <topology evidence="1">Multi-pass membrane protein</topology>
    </subcellularLocation>
</comment>
<reference evidence="8" key="1">
    <citation type="journal article" date="2017" name="Nucleic Acids Res.">
        <title>Proteogenomics produces comprehensive and highly accurate protein-coding gene annotation in a complete genome assembly of Malassezia sympodialis.</title>
        <authorList>
            <person name="Zhu Y."/>
            <person name="Engstroem P.G."/>
            <person name="Tellgren-Roth C."/>
            <person name="Baudo C.D."/>
            <person name="Kennell J.C."/>
            <person name="Sun S."/>
            <person name="Billmyre R.B."/>
            <person name="Schroeder M.S."/>
            <person name="Andersson A."/>
            <person name="Holm T."/>
            <person name="Sigurgeirsson B."/>
            <person name="Wu G."/>
            <person name="Sankaranarayanan S.R."/>
            <person name="Siddharthan R."/>
            <person name="Sanyal K."/>
            <person name="Lundeberg J."/>
            <person name="Nystedt B."/>
            <person name="Boekhout T."/>
            <person name="Dawson T.L. Jr."/>
            <person name="Heitman J."/>
            <person name="Scheynius A."/>
            <person name="Lehtioe J."/>
        </authorList>
    </citation>
    <scope>NUCLEOTIDE SEQUENCE [LARGE SCALE GENOMIC DNA]</scope>
    <source>
        <strain evidence="8">ATCC 42132</strain>
    </source>
</reference>
<feature type="transmembrane region" description="Helical" evidence="6">
    <location>
        <begin position="322"/>
        <end position="342"/>
    </location>
</feature>
<dbReference type="PANTHER" id="PTHR23501">
    <property type="entry name" value="MAJOR FACILITATOR SUPERFAMILY"/>
    <property type="match status" value="1"/>
</dbReference>
<evidence type="ECO:0000256" key="4">
    <source>
        <dbReference type="ARBA" id="ARBA00023136"/>
    </source>
</evidence>
<dbReference type="OMA" id="NDYMHIL"/>
<feature type="region of interest" description="Disordered" evidence="5">
    <location>
        <begin position="616"/>
        <end position="645"/>
    </location>
</feature>
<dbReference type="Gene3D" id="1.20.1250.20">
    <property type="entry name" value="MFS general substrate transporter like domains"/>
    <property type="match status" value="1"/>
</dbReference>
<organism evidence="7 8">
    <name type="scientific">Malassezia sympodialis (strain ATCC 42132)</name>
    <name type="common">Atopic eczema-associated yeast</name>
    <dbReference type="NCBI Taxonomy" id="1230383"/>
    <lineage>
        <taxon>Eukaryota</taxon>
        <taxon>Fungi</taxon>
        <taxon>Dikarya</taxon>
        <taxon>Basidiomycota</taxon>
        <taxon>Ustilaginomycotina</taxon>
        <taxon>Malasseziomycetes</taxon>
        <taxon>Malasseziales</taxon>
        <taxon>Malasseziaceae</taxon>
        <taxon>Malassezia</taxon>
    </lineage>
</organism>
<gene>
    <name evidence="7" type="ORF">MSYG_3301</name>
</gene>
<dbReference type="EMBL" id="LT671825">
    <property type="protein sequence ID" value="SHO78952.1"/>
    <property type="molecule type" value="Genomic_DNA"/>
</dbReference>
<feature type="transmembrane region" description="Helical" evidence="6">
    <location>
        <begin position="571"/>
        <end position="589"/>
    </location>
</feature>
<feature type="region of interest" description="Disordered" evidence="5">
    <location>
        <begin position="30"/>
        <end position="52"/>
    </location>
</feature>
<keyword evidence="3 6" id="KW-1133">Transmembrane helix</keyword>
<dbReference type="InterPro" id="IPR011701">
    <property type="entry name" value="MFS"/>
</dbReference>
<evidence type="ECO:0000256" key="3">
    <source>
        <dbReference type="ARBA" id="ARBA00022989"/>
    </source>
</evidence>
<feature type="transmembrane region" description="Helical" evidence="6">
    <location>
        <begin position="431"/>
        <end position="452"/>
    </location>
</feature>
<dbReference type="AlphaFoldDB" id="M5E8H9"/>
<dbReference type="GO" id="GO:0005886">
    <property type="term" value="C:plasma membrane"/>
    <property type="evidence" value="ECO:0007669"/>
    <property type="project" value="TreeGrafter"/>
</dbReference>
<name>M5E8H9_MALS4</name>
<feature type="transmembrane region" description="Helical" evidence="6">
    <location>
        <begin position="362"/>
        <end position="386"/>
    </location>
</feature>
<feature type="transmembrane region" description="Helical" evidence="6">
    <location>
        <begin position="76"/>
        <end position="94"/>
    </location>
</feature>
<keyword evidence="8" id="KW-1185">Reference proteome</keyword>
<proteinExistence type="predicted"/>
<sequence length="645" mass="71873">MAAASMDGFRDFFQHIWKVYYPEFERPTVGESQESKPVNPLPPKEKVATDGEDLREEDVKQVGVAIAEATYYVSGWTWYIIMIVLWLAYFIYALDNQIFPTMVNTIPGGVLKGSNTSTGYTAYTTQTLFSAIAKLVIAKMADIFGRFTALCITVFCYVLGFLIMAVSQTPADYTGGAVFYGIGNSGVQMVIWTVIADFVSARFRLLALGYVVLPIFITFVVGSKVLDGLMSNHWRWLPGMFCILVPVVLVPLMVILWHLERKARKNNMVPVHPYLRKGFFHACWQLFLDTDLVGLLLLVGGFAMIVVPLIRAGMYLTTYSTPWVIGCLTVGPIILLIILPLYEVFVSPRPFFRRTWLNSDIVIAMIIAFLDNMVFSASFQVAYYWIRVTYGFGMDQVGEANYFTNADNLSLTLFGFLVGILIAYTRRFKYVLVIGCCLRLLGYGLMVGYRHVGTSMVQAVWPQIIQGMGGAFMGEILTLSAQITVRHQDVSMVTAVVLTLFTLGNSVGLAVYQSIITDRLPKMLARYAPFLTPSQLSSFALLPTSAFDTFPHGTREGTAISTAYNEASKDVLYFCMAVSAFLIVVSLFVRDWYLPRSHNVVSDELPEKSAVTLDPLFEEDMETDSGKVGSPESTGTPEKIGKETQ</sequence>
<dbReference type="PANTHER" id="PTHR23501:SF87">
    <property type="entry name" value="SIDEROPHORE IRON TRANSPORTER 2"/>
    <property type="match status" value="1"/>
</dbReference>
<dbReference type="GO" id="GO:0022857">
    <property type="term" value="F:transmembrane transporter activity"/>
    <property type="evidence" value="ECO:0007669"/>
    <property type="project" value="InterPro"/>
</dbReference>
<dbReference type="Proteomes" id="UP000186303">
    <property type="component" value="Chromosome 5"/>
</dbReference>